<dbReference type="EMBL" id="CAJVQA010011599">
    <property type="protein sequence ID" value="CAG8708967.1"/>
    <property type="molecule type" value="Genomic_DNA"/>
</dbReference>
<feature type="non-terminal residue" evidence="1">
    <location>
        <position position="1"/>
    </location>
</feature>
<comment type="caution">
    <text evidence="1">The sequence shown here is derived from an EMBL/GenBank/DDBJ whole genome shotgun (WGS) entry which is preliminary data.</text>
</comment>
<gene>
    <name evidence="1" type="ORF">CPELLU_LOCUS12225</name>
</gene>
<evidence type="ECO:0000313" key="1">
    <source>
        <dbReference type="EMBL" id="CAG8708967.1"/>
    </source>
</evidence>
<proteinExistence type="predicted"/>
<dbReference type="AlphaFoldDB" id="A0A9N9HW20"/>
<sequence length="48" mass="5424">CGNECENASSQKVFPIGEQKVDDPTQEDIYMYIDSDMRDISGSTFEVM</sequence>
<dbReference type="Proteomes" id="UP000789759">
    <property type="component" value="Unassembled WGS sequence"/>
</dbReference>
<protein>
    <submittedName>
        <fullName evidence="1">2586_t:CDS:1</fullName>
    </submittedName>
</protein>
<keyword evidence="2" id="KW-1185">Reference proteome</keyword>
<accession>A0A9N9HW20</accession>
<reference evidence="1" key="1">
    <citation type="submission" date="2021-06" db="EMBL/GenBank/DDBJ databases">
        <authorList>
            <person name="Kallberg Y."/>
            <person name="Tangrot J."/>
            <person name="Rosling A."/>
        </authorList>
    </citation>
    <scope>NUCLEOTIDE SEQUENCE</scope>
    <source>
        <strain evidence="1">FL966</strain>
    </source>
</reference>
<organism evidence="1 2">
    <name type="scientific">Cetraspora pellucida</name>
    <dbReference type="NCBI Taxonomy" id="1433469"/>
    <lineage>
        <taxon>Eukaryota</taxon>
        <taxon>Fungi</taxon>
        <taxon>Fungi incertae sedis</taxon>
        <taxon>Mucoromycota</taxon>
        <taxon>Glomeromycotina</taxon>
        <taxon>Glomeromycetes</taxon>
        <taxon>Diversisporales</taxon>
        <taxon>Gigasporaceae</taxon>
        <taxon>Cetraspora</taxon>
    </lineage>
</organism>
<name>A0A9N9HW20_9GLOM</name>
<evidence type="ECO:0000313" key="2">
    <source>
        <dbReference type="Proteomes" id="UP000789759"/>
    </source>
</evidence>